<keyword evidence="3" id="KW-1185">Reference proteome</keyword>
<protein>
    <recommendedName>
        <fullName evidence="1">Amine oxidase domain-containing protein</fullName>
    </recommendedName>
</protein>
<accession>A0ABX3SV43</accession>
<dbReference type="Pfam" id="PF01593">
    <property type="entry name" value="Amino_oxidase"/>
    <property type="match status" value="1"/>
</dbReference>
<dbReference type="Gene3D" id="3.50.50.60">
    <property type="entry name" value="FAD/NAD(P)-binding domain"/>
    <property type="match status" value="1"/>
</dbReference>
<dbReference type="EMBL" id="MVHV01000008">
    <property type="protein sequence ID" value="ORA83291.1"/>
    <property type="molecule type" value="Genomic_DNA"/>
</dbReference>
<name>A0ABX3SV43_MYCMA</name>
<feature type="domain" description="Amine oxidase" evidence="1">
    <location>
        <begin position="20"/>
        <end position="476"/>
    </location>
</feature>
<organism evidence="2 3">
    <name type="scientific">Mycobacterium malmoense</name>
    <dbReference type="NCBI Taxonomy" id="1780"/>
    <lineage>
        <taxon>Bacteria</taxon>
        <taxon>Bacillati</taxon>
        <taxon>Actinomycetota</taxon>
        <taxon>Actinomycetes</taxon>
        <taxon>Mycobacteriales</taxon>
        <taxon>Mycobacteriaceae</taxon>
        <taxon>Mycobacterium</taxon>
    </lineage>
</organism>
<gene>
    <name evidence="2" type="ORF">BST29_10545</name>
</gene>
<dbReference type="PANTHER" id="PTHR43734:SF1">
    <property type="entry name" value="PHYTOENE DESATURASE"/>
    <property type="match status" value="1"/>
</dbReference>
<comment type="caution">
    <text evidence="2">The sequence shown here is derived from an EMBL/GenBank/DDBJ whole genome shotgun (WGS) entry which is preliminary data.</text>
</comment>
<dbReference type="SUPFAM" id="SSF51905">
    <property type="entry name" value="FAD/NAD(P)-binding domain"/>
    <property type="match status" value="1"/>
</dbReference>
<dbReference type="InterPro" id="IPR036188">
    <property type="entry name" value="FAD/NAD-bd_sf"/>
</dbReference>
<proteinExistence type="predicted"/>
<dbReference type="RefSeq" id="WP_176219950.1">
    <property type="nucleotide sequence ID" value="NZ_CP060015.1"/>
</dbReference>
<evidence type="ECO:0000313" key="3">
    <source>
        <dbReference type="Proteomes" id="UP000243140"/>
    </source>
</evidence>
<dbReference type="Proteomes" id="UP000243140">
    <property type="component" value="Unassembled WGS sequence"/>
</dbReference>
<evidence type="ECO:0000313" key="2">
    <source>
        <dbReference type="EMBL" id="ORA83291.1"/>
    </source>
</evidence>
<reference evidence="2 3" key="1">
    <citation type="submission" date="2017-02" db="EMBL/GenBank/DDBJ databases">
        <title>The new phylogeny of genus Mycobacterium.</title>
        <authorList>
            <person name="Tortoli E."/>
            <person name="Trovato A."/>
            <person name="Cirillo D.M."/>
        </authorList>
    </citation>
    <scope>NUCLEOTIDE SEQUENCE [LARGE SCALE GENOMIC DNA]</scope>
    <source>
        <strain evidence="2 3">IP1130001</strain>
    </source>
</reference>
<dbReference type="InterPro" id="IPR002937">
    <property type="entry name" value="Amino_oxidase"/>
</dbReference>
<evidence type="ECO:0000259" key="1">
    <source>
        <dbReference type="Pfam" id="PF01593"/>
    </source>
</evidence>
<dbReference type="PANTHER" id="PTHR43734">
    <property type="entry name" value="PHYTOENE DESATURASE"/>
    <property type="match status" value="1"/>
</dbReference>
<dbReference type="Gene3D" id="3.90.660.50">
    <property type="match status" value="1"/>
</dbReference>
<sequence length="493" mass="53475">MSGNDNFDVIVAGAGPGGSTCAALLAHRGHRVLLIDKNALPGGRMMRQQRDGFTYELFPINGVPSRGSVFAHVIKELALEREIQLITPKVVGSFAFGLPSGDIAHIEMRDSPITAVEMLRKLQIPPRKLVGDVRLMMRLLTMKEPDISALDDVTVHELLTRYNPSPSIYGLLGTLSEGALETPADVACASEFVRIYQQSSKQGSSRYVVGGYGHMFEVFTDVVRRNGGTVRLGEKVHRITVDDGRVTGVETDAGTFRAPAVISNASIPTTVLSLVGREHFDRGYLNYVTDLHPGWGFVGYRAFIPREVLKGYTNIYFSHNTVVTSRQWAEAAKTGIPPKDAYVFVGTNSVYRGMAPAGRQLVYAGMTSPSHPNLDPAPYLARTREIVDRVWPGLLDGAERLESFGPAAVSEVGSASVLPGQGGEVYGLAQTVGQCGRHAPTAKSPVRGLYFVGFSTGQGLGTHGAADSAVKVAREVDRYINVHRDRWQLEQLI</sequence>